<organism evidence="1 2">
    <name type="scientific">Halobium salinum</name>
    <dbReference type="NCBI Taxonomy" id="1364940"/>
    <lineage>
        <taxon>Archaea</taxon>
        <taxon>Methanobacteriati</taxon>
        <taxon>Methanobacteriota</taxon>
        <taxon>Stenosarchaea group</taxon>
        <taxon>Halobacteria</taxon>
        <taxon>Halobacteriales</taxon>
        <taxon>Haloferacaceae</taxon>
        <taxon>Halobium</taxon>
    </lineage>
</organism>
<dbReference type="NCBIfam" id="NF038353">
    <property type="entry name" value="FxLYD_dom"/>
    <property type="match status" value="1"/>
</dbReference>
<accession>A0ABD5PE54</accession>
<evidence type="ECO:0000313" key="1">
    <source>
        <dbReference type="EMBL" id="MFC4358731.1"/>
    </source>
</evidence>
<dbReference type="AlphaFoldDB" id="A0ABD5PE54"/>
<name>A0ABD5PE54_9EURY</name>
<dbReference type="Proteomes" id="UP001595921">
    <property type="component" value="Unassembled WGS sequence"/>
</dbReference>
<comment type="caution">
    <text evidence="1">The sequence shown here is derived from an EMBL/GenBank/DDBJ whole genome shotgun (WGS) entry which is preliminary data.</text>
</comment>
<keyword evidence="2" id="KW-1185">Reference proteome</keyword>
<dbReference type="EMBL" id="JBHSDS010000006">
    <property type="protein sequence ID" value="MFC4358731.1"/>
    <property type="molecule type" value="Genomic_DNA"/>
</dbReference>
<proteinExistence type="predicted"/>
<sequence>MSSAPLAASVYERRHRVAVERRAVLAAAAALLLLGVASRVGTGPAERSEPPVEVVAASFYVGRGLAGVRGSLRNVSGESLPTVTATVRFLDVAGERLAEGTDRVERLAPGVLWQFEVPCLDTRDGTVDAGAIADYDLVVRVGG</sequence>
<gene>
    <name evidence="1" type="ORF">ACFO0N_12340</name>
</gene>
<dbReference type="InterPro" id="IPR047676">
    <property type="entry name" value="FxLYD_dom"/>
</dbReference>
<protein>
    <submittedName>
        <fullName evidence="1">FxLYD domain-containing protein</fullName>
    </submittedName>
</protein>
<reference evidence="1 2" key="1">
    <citation type="journal article" date="2019" name="Int. J. Syst. Evol. Microbiol.">
        <title>The Global Catalogue of Microorganisms (GCM) 10K type strain sequencing project: providing services to taxonomists for standard genome sequencing and annotation.</title>
        <authorList>
            <consortium name="The Broad Institute Genomics Platform"/>
            <consortium name="The Broad Institute Genome Sequencing Center for Infectious Disease"/>
            <person name="Wu L."/>
            <person name="Ma J."/>
        </authorList>
    </citation>
    <scope>NUCLEOTIDE SEQUENCE [LARGE SCALE GENOMIC DNA]</scope>
    <source>
        <strain evidence="1 2">CGMCC 1.12553</strain>
    </source>
</reference>
<dbReference type="RefSeq" id="WP_267623453.1">
    <property type="nucleotide sequence ID" value="NZ_JAODIW010000008.1"/>
</dbReference>
<evidence type="ECO:0000313" key="2">
    <source>
        <dbReference type="Proteomes" id="UP001595921"/>
    </source>
</evidence>